<evidence type="ECO:0000256" key="2">
    <source>
        <dbReference type="SAM" id="SignalP"/>
    </source>
</evidence>
<organism evidence="3 4">
    <name type="scientific">Dimargaris verticillata</name>
    <dbReference type="NCBI Taxonomy" id="2761393"/>
    <lineage>
        <taxon>Eukaryota</taxon>
        <taxon>Fungi</taxon>
        <taxon>Fungi incertae sedis</taxon>
        <taxon>Zoopagomycota</taxon>
        <taxon>Kickxellomycotina</taxon>
        <taxon>Dimargaritomycetes</taxon>
        <taxon>Dimargaritales</taxon>
        <taxon>Dimargaritaceae</taxon>
        <taxon>Dimargaris</taxon>
    </lineage>
</organism>
<dbReference type="EMBL" id="JANBQB010000180">
    <property type="protein sequence ID" value="KAJ1980181.1"/>
    <property type="molecule type" value="Genomic_DNA"/>
</dbReference>
<feature type="region of interest" description="Disordered" evidence="1">
    <location>
        <begin position="33"/>
        <end position="59"/>
    </location>
</feature>
<evidence type="ECO:0000313" key="4">
    <source>
        <dbReference type="Proteomes" id="UP001151582"/>
    </source>
</evidence>
<proteinExistence type="predicted"/>
<keyword evidence="4" id="KW-1185">Reference proteome</keyword>
<reference evidence="3" key="1">
    <citation type="submission" date="2022-07" db="EMBL/GenBank/DDBJ databases">
        <title>Phylogenomic reconstructions and comparative analyses of Kickxellomycotina fungi.</title>
        <authorList>
            <person name="Reynolds N.K."/>
            <person name="Stajich J.E."/>
            <person name="Barry K."/>
            <person name="Grigoriev I.V."/>
            <person name="Crous P."/>
            <person name="Smith M.E."/>
        </authorList>
    </citation>
    <scope>NUCLEOTIDE SEQUENCE</scope>
    <source>
        <strain evidence="3">RSA 567</strain>
    </source>
</reference>
<keyword evidence="2" id="KW-0732">Signal</keyword>
<dbReference type="OrthoDB" id="5985073at2759"/>
<evidence type="ECO:0000313" key="3">
    <source>
        <dbReference type="EMBL" id="KAJ1980181.1"/>
    </source>
</evidence>
<comment type="caution">
    <text evidence="3">The sequence shown here is derived from an EMBL/GenBank/DDBJ whole genome shotgun (WGS) entry which is preliminary data.</text>
</comment>
<gene>
    <name evidence="3" type="ORF">H4R34_002544</name>
</gene>
<feature type="chain" id="PRO_5040767823" evidence="2">
    <location>
        <begin position="22"/>
        <end position="266"/>
    </location>
</feature>
<evidence type="ECO:0000256" key="1">
    <source>
        <dbReference type="SAM" id="MobiDB-lite"/>
    </source>
</evidence>
<feature type="signal peptide" evidence="2">
    <location>
        <begin position="1"/>
        <end position="21"/>
    </location>
</feature>
<dbReference type="Proteomes" id="UP001151582">
    <property type="component" value="Unassembled WGS sequence"/>
</dbReference>
<protein>
    <submittedName>
        <fullName evidence="3">Uncharacterized protein</fullName>
    </submittedName>
</protein>
<sequence>MYSLTTTAVLVLGLFGHLTAGFESTSHLGHRRSDASYTLGRRGDESCTPNETKGTGEAYGGSSGALFTYYWTAIPEDNTGGDEVELKDCEGKTLAKVSKNYAKVIQMEGAGLLPNGQWLGLNDHDKYEYGCYDEIDAPIGSTGKTLQLFTSVASNTLDKGTILYVEELDGVELPGGDTHNGCVSVDDDGWSKGDEAWLDWYVGSKANYQTLNKNIGKEKVTATISNESSCKILEYKSNLEFDSELPNLFADLLSEPTTTTEEQETE</sequence>
<accession>A0A9W8B2J9</accession>
<dbReference type="AlphaFoldDB" id="A0A9W8B2J9"/>
<name>A0A9W8B2J9_9FUNG</name>